<proteinExistence type="predicted"/>
<dbReference type="Proteomes" id="UP000000437">
    <property type="component" value="Chromosome 25"/>
</dbReference>
<dbReference type="RefSeq" id="XP_073797919.1">
    <property type="nucleotide sequence ID" value="XM_073941818.1"/>
</dbReference>
<keyword evidence="1" id="KW-1185">Reference proteome</keyword>
<protein>
    <submittedName>
        <fullName evidence="2">Uncharacterized protein isoform X1</fullName>
    </submittedName>
</protein>
<sequence length="351" mass="41489">MASKRPFTEEEFSCPVCRDVFTHPVVLTCGHSFCRGCIEEFWNFNKTRRCPVCRQTTEREPSLNFTLRNLCQSFVNHRRFLEEHCEVHQLRKTLVCCEDEQLMCEGCRDTEKHKNHTYRSVQEVARERKEALRSQLDLFTNQRKHLQDAKAELNYNSDDLLNKANFIASMITERFKHLHKLLDEEKNRLHDELKLELEEKDQRIEEKVQQMQSDIVSLSSKIVNFRTVLECGDIDIVNRFKETVRKVPQWQPQNTDSTELIDSAKYIGNINFNVWKKMRSLAHYSHSRDLRNEFSLGDTRIQVFVFQSIGLIQVLVSSLSVKHTNKNTLIYVLDKFLLGSEQHEDVQMIEF</sequence>
<reference evidence="2" key="1">
    <citation type="submission" date="2025-08" db="UniProtKB">
        <authorList>
            <consortium name="RefSeq"/>
        </authorList>
    </citation>
    <scope>IDENTIFICATION</scope>
    <source>
        <strain evidence="2">Tuebingen</strain>
        <tissue evidence="2">Fibroblasts and whole tissue</tissue>
    </source>
</reference>
<gene>
    <name evidence="2" type="primary">trim35-40</name>
    <name evidence="2" type="synonym">fi33g05</name>
    <name evidence="2" type="synonym">si:dkey-44k1.3</name>
    <name evidence="2" type="synonym">wu:fi33g05</name>
</gene>
<evidence type="ECO:0000313" key="1">
    <source>
        <dbReference type="Proteomes" id="UP000000437"/>
    </source>
</evidence>
<organism evidence="1 2">
    <name type="scientific">Danio rerio</name>
    <name type="common">Zebrafish</name>
    <name type="synonym">Brachydanio rerio</name>
    <dbReference type="NCBI Taxonomy" id="7955"/>
    <lineage>
        <taxon>Eukaryota</taxon>
        <taxon>Metazoa</taxon>
        <taxon>Chordata</taxon>
        <taxon>Craniata</taxon>
        <taxon>Vertebrata</taxon>
        <taxon>Euteleostomi</taxon>
        <taxon>Actinopterygii</taxon>
        <taxon>Neopterygii</taxon>
        <taxon>Teleostei</taxon>
        <taxon>Ostariophysi</taxon>
        <taxon>Cypriniformes</taxon>
        <taxon>Danionidae</taxon>
        <taxon>Danioninae</taxon>
        <taxon>Danio</taxon>
    </lineage>
</organism>
<name>A0AC58IUL4_DANRE</name>
<accession>A0AC58IUL4</accession>
<evidence type="ECO:0000313" key="2">
    <source>
        <dbReference type="RefSeq" id="XP_073797919.1"/>
    </source>
</evidence>